<evidence type="ECO:0000313" key="1">
    <source>
        <dbReference type="EMBL" id="KAJ8458745.1"/>
    </source>
</evidence>
<name>A0AAV8PV67_ENSVE</name>
<dbReference type="AlphaFoldDB" id="A0AAV8PV67"/>
<reference evidence="1 2" key="1">
    <citation type="submission" date="2022-12" db="EMBL/GenBank/DDBJ databases">
        <title>Chromosome-scale assembly of the Ensete ventricosum genome.</title>
        <authorList>
            <person name="Dussert Y."/>
            <person name="Stocks J."/>
            <person name="Wendawek A."/>
            <person name="Woldeyes F."/>
            <person name="Nichols R.A."/>
            <person name="Borrell J.S."/>
        </authorList>
    </citation>
    <scope>NUCLEOTIDE SEQUENCE [LARGE SCALE GENOMIC DNA]</scope>
    <source>
        <strain evidence="2">cv. Maze</strain>
        <tissue evidence="1">Seeds</tissue>
    </source>
</reference>
<dbReference type="Proteomes" id="UP001222027">
    <property type="component" value="Unassembled WGS sequence"/>
</dbReference>
<sequence length="100" mass="11474">MSVPRLSATADLTLSTPPARLIETNQESKQLCSPRKYVAIRRIGGLLRPEGGLLREEWWNLHLLPSKHQVQKWSAGRESRDHLNLIRARRGIPVLMFPTR</sequence>
<evidence type="ECO:0000313" key="2">
    <source>
        <dbReference type="Proteomes" id="UP001222027"/>
    </source>
</evidence>
<comment type="caution">
    <text evidence="1">The sequence shown here is derived from an EMBL/GenBank/DDBJ whole genome shotgun (WGS) entry which is preliminary data.</text>
</comment>
<organism evidence="1 2">
    <name type="scientific">Ensete ventricosum</name>
    <name type="common">Abyssinian banana</name>
    <name type="synonym">Musa ensete</name>
    <dbReference type="NCBI Taxonomy" id="4639"/>
    <lineage>
        <taxon>Eukaryota</taxon>
        <taxon>Viridiplantae</taxon>
        <taxon>Streptophyta</taxon>
        <taxon>Embryophyta</taxon>
        <taxon>Tracheophyta</taxon>
        <taxon>Spermatophyta</taxon>
        <taxon>Magnoliopsida</taxon>
        <taxon>Liliopsida</taxon>
        <taxon>Zingiberales</taxon>
        <taxon>Musaceae</taxon>
        <taxon>Ensete</taxon>
    </lineage>
</organism>
<protein>
    <submittedName>
        <fullName evidence="1">Uncharacterized protein</fullName>
    </submittedName>
</protein>
<dbReference type="EMBL" id="JAQQAF010000009">
    <property type="protein sequence ID" value="KAJ8458745.1"/>
    <property type="molecule type" value="Genomic_DNA"/>
</dbReference>
<keyword evidence="2" id="KW-1185">Reference proteome</keyword>
<gene>
    <name evidence="1" type="ORF">OPV22_031671</name>
</gene>
<proteinExistence type="predicted"/>
<accession>A0AAV8PV67</accession>